<proteinExistence type="predicted"/>
<name>A0A9P4VVV5_9PEZI</name>
<dbReference type="OrthoDB" id="3526617at2759"/>
<organism evidence="2 3">
    <name type="scientific">Patellaria atrata CBS 101060</name>
    <dbReference type="NCBI Taxonomy" id="1346257"/>
    <lineage>
        <taxon>Eukaryota</taxon>
        <taxon>Fungi</taxon>
        <taxon>Dikarya</taxon>
        <taxon>Ascomycota</taxon>
        <taxon>Pezizomycotina</taxon>
        <taxon>Dothideomycetes</taxon>
        <taxon>Dothideomycetes incertae sedis</taxon>
        <taxon>Patellariales</taxon>
        <taxon>Patellariaceae</taxon>
        <taxon>Patellaria</taxon>
    </lineage>
</organism>
<accession>A0A9P4VVV5</accession>
<comment type="caution">
    <text evidence="2">The sequence shown here is derived from an EMBL/GenBank/DDBJ whole genome shotgun (WGS) entry which is preliminary data.</text>
</comment>
<evidence type="ECO:0000313" key="3">
    <source>
        <dbReference type="Proteomes" id="UP000799429"/>
    </source>
</evidence>
<dbReference type="Proteomes" id="UP000799429">
    <property type="component" value="Unassembled WGS sequence"/>
</dbReference>
<sequence>MTSPDSGQLVSQNWTPWLVMAPRLIQTLGVCIAAASTPRVCQIRLAGSDVKYRDLATNLVDIPNQGQNAFLDAYSDLLDIGMQTNSMGRPGGIFDQLSEIKSDEEGERTAVQFKDWKKDVDKVHRALNATQSETSAKYLEAEEELKAINKELTLQQAVMTSVQGDLNLAKDEQDHATGTMMSFDLGWATLGALVATGSSAYRLSIATEQVAQAERVLGQKRSTAMEMDFNPTKVNLDLQGTEAK</sequence>
<reference evidence="2" key="1">
    <citation type="journal article" date="2020" name="Stud. Mycol.">
        <title>101 Dothideomycetes genomes: a test case for predicting lifestyles and emergence of pathogens.</title>
        <authorList>
            <person name="Haridas S."/>
            <person name="Albert R."/>
            <person name="Binder M."/>
            <person name="Bloem J."/>
            <person name="Labutti K."/>
            <person name="Salamov A."/>
            <person name="Andreopoulos B."/>
            <person name="Baker S."/>
            <person name="Barry K."/>
            <person name="Bills G."/>
            <person name="Bluhm B."/>
            <person name="Cannon C."/>
            <person name="Castanera R."/>
            <person name="Culley D."/>
            <person name="Daum C."/>
            <person name="Ezra D."/>
            <person name="Gonzalez J."/>
            <person name="Henrissat B."/>
            <person name="Kuo A."/>
            <person name="Liang C."/>
            <person name="Lipzen A."/>
            <person name="Lutzoni F."/>
            <person name="Magnuson J."/>
            <person name="Mondo S."/>
            <person name="Nolan M."/>
            <person name="Ohm R."/>
            <person name="Pangilinan J."/>
            <person name="Park H.-J."/>
            <person name="Ramirez L."/>
            <person name="Alfaro M."/>
            <person name="Sun H."/>
            <person name="Tritt A."/>
            <person name="Yoshinaga Y."/>
            <person name="Zwiers L.-H."/>
            <person name="Turgeon B."/>
            <person name="Goodwin S."/>
            <person name="Spatafora J."/>
            <person name="Crous P."/>
            <person name="Grigoriev I."/>
        </authorList>
    </citation>
    <scope>NUCLEOTIDE SEQUENCE</scope>
    <source>
        <strain evidence="2">CBS 101060</strain>
    </source>
</reference>
<dbReference type="AlphaFoldDB" id="A0A9P4VVV5"/>
<protein>
    <submittedName>
        <fullName evidence="2">Uncharacterized protein</fullName>
    </submittedName>
</protein>
<evidence type="ECO:0000256" key="1">
    <source>
        <dbReference type="SAM" id="Coils"/>
    </source>
</evidence>
<keyword evidence="1" id="KW-0175">Coiled coil</keyword>
<feature type="coiled-coil region" evidence="1">
    <location>
        <begin position="131"/>
        <end position="158"/>
    </location>
</feature>
<gene>
    <name evidence="2" type="ORF">M501DRAFT_1012800</name>
</gene>
<keyword evidence="3" id="KW-1185">Reference proteome</keyword>
<dbReference type="EMBL" id="MU006089">
    <property type="protein sequence ID" value="KAF2843447.1"/>
    <property type="molecule type" value="Genomic_DNA"/>
</dbReference>
<evidence type="ECO:0000313" key="2">
    <source>
        <dbReference type="EMBL" id="KAF2843447.1"/>
    </source>
</evidence>